<dbReference type="InterPro" id="IPR003691">
    <property type="entry name" value="FluC"/>
</dbReference>
<evidence type="ECO:0000256" key="2">
    <source>
        <dbReference type="ARBA" id="ARBA00022475"/>
    </source>
</evidence>
<dbReference type="STRING" id="1203190.GCA_000312345_00602"/>
<evidence type="ECO:0000256" key="3">
    <source>
        <dbReference type="ARBA" id="ARBA00022692"/>
    </source>
</evidence>
<evidence type="ECO:0000256" key="7">
    <source>
        <dbReference type="ARBA" id="ARBA00035120"/>
    </source>
</evidence>
<evidence type="ECO:0000256" key="1">
    <source>
        <dbReference type="ARBA" id="ARBA00004651"/>
    </source>
</evidence>
<dbReference type="eggNOG" id="COG0239">
    <property type="taxonomic scope" value="Bacteria"/>
</dbReference>
<sequence>MTSLIVSLAAVAAGGFLGGVTRWALSHLNADTFHPGTWASNVIGSAVLGFSCAMPGLWALAAGAGFAGAASTWPMLAKELGEHLKARRWGDAARSVALTAAVSVVAAYWGVVYGQRVFG</sequence>
<accession>A0A1H1LD02</accession>
<feature type="transmembrane region" description="Helical" evidence="10">
    <location>
        <begin position="92"/>
        <end position="111"/>
    </location>
</feature>
<comment type="caution">
    <text evidence="10">Lacks conserved residue(s) required for the propagation of feature annotation.</text>
</comment>
<organism evidence="11 12">
    <name type="scientific">Corynebacterium timonense</name>
    <dbReference type="NCBI Taxonomy" id="441500"/>
    <lineage>
        <taxon>Bacteria</taxon>
        <taxon>Bacillati</taxon>
        <taxon>Actinomycetota</taxon>
        <taxon>Actinomycetes</taxon>
        <taxon>Mycobacteriales</taxon>
        <taxon>Corynebacteriaceae</taxon>
        <taxon>Corynebacterium</taxon>
    </lineage>
</organism>
<dbReference type="GO" id="GO:0005886">
    <property type="term" value="C:plasma membrane"/>
    <property type="evidence" value="ECO:0007669"/>
    <property type="project" value="UniProtKB-SubCell"/>
</dbReference>
<dbReference type="Proteomes" id="UP000182237">
    <property type="component" value="Chromosome I"/>
</dbReference>
<gene>
    <name evidence="11" type="ORF">SAMN04488539_0166</name>
</gene>
<dbReference type="Pfam" id="PF02537">
    <property type="entry name" value="CRCB"/>
    <property type="match status" value="1"/>
</dbReference>
<feature type="transmembrane region" description="Helical" evidence="10">
    <location>
        <begin position="42"/>
        <end position="71"/>
    </location>
</feature>
<keyword evidence="2" id="KW-1003">Cell membrane</keyword>
<evidence type="ECO:0000256" key="8">
    <source>
        <dbReference type="ARBA" id="ARBA00035585"/>
    </source>
</evidence>
<evidence type="ECO:0000256" key="4">
    <source>
        <dbReference type="ARBA" id="ARBA00022989"/>
    </source>
</evidence>
<keyword evidence="5 10" id="KW-0472">Membrane</keyword>
<evidence type="ECO:0000313" key="12">
    <source>
        <dbReference type="Proteomes" id="UP000182237"/>
    </source>
</evidence>
<dbReference type="OrthoDB" id="5148600at2"/>
<comment type="subcellular location">
    <subcellularLocation>
        <location evidence="1">Cell membrane</location>
        <topology evidence="1">Multi-pass membrane protein</topology>
    </subcellularLocation>
</comment>
<dbReference type="AlphaFoldDB" id="A0A1H1LD02"/>
<keyword evidence="6" id="KW-0406">Ion transport</keyword>
<comment type="function">
    <text evidence="9">Fluoride-specific ion channel. Important for reducing fluoride concentration in the cell, thus reducing its toxicity.</text>
</comment>
<name>A0A1H1LD02_9CORY</name>
<proteinExistence type="inferred from homology"/>
<keyword evidence="3 10" id="KW-0812">Transmembrane</keyword>
<keyword evidence="12" id="KW-1185">Reference proteome</keyword>
<keyword evidence="6" id="KW-0813">Transport</keyword>
<dbReference type="GO" id="GO:0034220">
    <property type="term" value="P:monoatomic ion transmembrane transport"/>
    <property type="evidence" value="ECO:0007669"/>
    <property type="project" value="UniProtKB-KW"/>
</dbReference>
<keyword evidence="4 10" id="KW-1133">Transmembrane helix</keyword>
<keyword evidence="6" id="KW-0407">Ion channel</keyword>
<comment type="similarity">
    <text evidence="7 10">Belongs to the fluoride channel Fluc/FEX (TC 1.A.43) family.</text>
</comment>
<comment type="catalytic activity">
    <reaction evidence="8">
        <text>fluoride(in) = fluoride(out)</text>
        <dbReference type="Rhea" id="RHEA:76159"/>
        <dbReference type="ChEBI" id="CHEBI:17051"/>
    </reaction>
    <physiologicalReaction direction="left-to-right" evidence="8">
        <dbReference type="Rhea" id="RHEA:76160"/>
    </physiologicalReaction>
</comment>
<evidence type="ECO:0000256" key="10">
    <source>
        <dbReference type="RuleBase" id="RU004340"/>
    </source>
</evidence>
<evidence type="ECO:0000256" key="9">
    <source>
        <dbReference type="ARBA" id="ARBA00049940"/>
    </source>
</evidence>
<protein>
    <recommendedName>
        <fullName evidence="10">Fluoride-specific ion channel</fullName>
    </recommendedName>
</protein>
<evidence type="ECO:0000256" key="5">
    <source>
        <dbReference type="ARBA" id="ARBA00023136"/>
    </source>
</evidence>
<evidence type="ECO:0000313" key="11">
    <source>
        <dbReference type="EMBL" id="SDR72471.1"/>
    </source>
</evidence>
<dbReference type="EMBL" id="LT629765">
    <property type="protein sequence ID" value="SDR72471.1"/>
    <property type="molecule type" value="Genomic_DNA"/>
</dbReference>
<reference evidence="11 12" key="1">
    <citation type="submission" date="2016-10" db="EMBL/GenBank/DDBJ databases">
        <authorList>
            <person name="de Groot N.N."/>
        </authorList>
    </citation>
    <scope>NUCLEOTIDE SEQUENCE [LARGE SCALE GENOMIC DNA]</scope>
    <source>
        <strain evidence="11 12">DSM 45434</strain>
    </source>
</reference>
<evidence type="ECO:0000256" key="6">
    <source>
        <dbReference type="ARBA" id="ARBA00023303"/>
    </source>
</evidence>